<evidence type="ECO:0000256" key="1">
    <source>
        <dbReference type="SAM" id="MobiDB-lite"/>
    </source>
</evidence>
<dbReference type="Proteomes" id="UP000046395">
    <property type="component" value="Unassembled WGS sequence"/>
</dbReference>
<protein>
    <submittedName>
        <fullName evidence="3">Uncharacterized protein</fullName>
    </submittedName>
</protein>
<keyword evidence="2" id="KW-1185">Reference proteome</keyword>
<evidence type="ECO:0000313" key="2">
    <source>
        <dbReference type="Proteomes" id="UP000046395"/>
    </source>
</evidence>
<accession>A0A5S6Q713</accession>
<name>A0A5S6Q713_TRIMR</name>
<dbReference type="WBParaSite" id="TMUE_1000002742.1">
    <property type="protein sequence ID" value="TMUE_1000002742.1"/>
    <property type="gene ID" value="WBGene00290879"/>
</dbReference>
<proteinExistence type="predicted"/>
<dbReference type="AlphaFoldDB" id="A0A5S6Q713"/>
<feature type="region of interest" description="Disordered" evidence="1">
    <location>
        <begin position="206"/>
        <end position="239"/>
    </location>
</feature>
<evidence type="ECO:0000313" key="3">
    <source>
        <dbReference type="WBParaSite" id="TMUE_1000002742.1"/>
    </source>
</evidence>
<reference evidence="3" key="1">
    <citation type="submission" date="2019-12" db="UniProtKB">
        <authorList>
            <consortium name="WormBaseParasite"/>
        </authorList>
    </citation>
    <scope>IDENTIFICATION</scope>
</reference>
<sequence>MLRRRLSLLAWESVDPHSVARLTNDNSRCVAISRVGDVKAALLSGCYQLSLGCSFGGGVLVLIVRQSGGYTCAVPLTPLNLRLKSPRRRKLGGSYAKGAVAFASLLGSAHCLGRFPGGTAIAFALREGGERRSSSKTAARTEARRKVSNFTACGWAAILNNFSRRLLDLKFEVPINCWSLVAERSRGISLLVFWFRKSATAAFRFPGAGDGASPSGRRPARTPKRLLGEKSRGRSPNTPLAGCIDETLLLTSCCVKYPTRASSSSEQNMKAMQQSIHTSMAFTSDVFGRSVSTEPN</sequence>
<organism evidence="2 3">
    <name type="scientific">Trichuris muris</name>
    <name type="common">Mouse whipworm</name>
    <dbReference type="NCBI Taxonomy" id="70415"/>
    <lineage>
        <taxon>Eukaryota</taxon>
        <taxon>Metazoa</taxon>
        <taxon>Ecdysozoa</taxon>
        <taxon>Nematoda</taxon>
        <taxon>Enoplea</taxon>
        <taxon>Dorylaimia</taxon>
        <taxon>Trichinellida</taxon>
        <taxon>Trichuridae</taxon>
        <taxon>Trichuris</taxon>
    </lineage>
</organism>